<comment type="similarity">
    <text evidence="1">Belongs to the PspA/Vipp/IM30 family.</text>
</comment>
<gene>
    <name evidence="3" type="ORF">H6H03_13310</name>
</gene>
<dbReference type="InterPro" id="IPR007157">
    <property type="entry name" value="PspA_VIPP1"/>
</dbReference>
<comment type="caution">
    <text evidence="3">The sequence shown here is derived from an EMBL/GenBank/DDBJ whole genome shotgun (WGS) entry which is preliminary data.</text>
</comment>
<evidence type="ECO:0000313" key="3">
    <source>
        <dbReference type="EMBL" id="MBD2734854.1"/>
    </source>
</evidence>
<proteinExistence type="inferred from homology"/>
<dbReference type="Pfam" id="PF04012">
    <property type="entry name" value="PspA_IM30"/>
    <property type="match status" value="1"/>
</dbReference>
<name>A0ABR8K5U2_9NOSO</name>
<keyword evidence="4" id="KW-1185">Reference proteome</keyword>
<accession>A0ABR8K5U2</accession>
<feature type="coiled-coil region" evidence="2">
    <location>
        <begin position="37"/>
        <end position="153"/>
    </location>
</feature>
<dbReference type="EMBL" id="JACJTU010000010">
    <property type="protein sequence ID" value="MBD2734854.1"/>
    <property type="molecule type" value="Genomic_DNA"/>
</dbReference>
<evidence type="ECO:0000256" key="2">
    <source>
        <dbReference type="SAM" id="Coils"/>
    </source>
</evidence>
<reference evidence="3 4" key="1">
    <citation type="journal article" date="2020" name="ISME J.">
        <title>Comparative genomics reveals insights into cyanobacterial evolution and habitat adaptation.</title>
        <authorList>
            <person name="Chen M.Y."/>
            <person name="Teng W.K."/>
            <person name="Zhao L."/>
            <person name="Hu C.X."/>
            <person name="Zhou Y.K."/>
            <person name="Han B.P."/>
            <person name="Song L.R."/>
            <person name="Shu W.S."/>
        </authorList>
    </citation>
    <scope>NUCLEOTIDE SEQUENCE [LARGE SCALE GENOMIC DNA]</scope>
    <source>
        <strain evidence="3 4">FACHB-159</strain>
    </source>
</reference>
<evidence type="ECO:0000313" key="4">
    <source>
        <dbReference type="Proteomes" id="UP000637383"/>
    </source>
</evidence>
<dbReference type="RefSeq" id="WP_190955536.1">
    <property type="nucleotide sequence ID" value="NZ_JACJTU010000010.1"/>
</dbReference>
<keyword evidence="2" id="KW-0175">Coiled coil</keyword>
<dbReference type="Proteomes" id="UP000637383">
    <property type="component" value="Unassembled WGS sequence"/>
</dbReference>
<protein>
    <submittedName>
        <fullName evidence="3">PspA/IM30 family protein</fullName>
    </submittedName>
</protein>
<evidence type="ECO:0000256" key="1">
    <source>
        <dbReference type="ARBA" id="ARBA00043985"/>
    </source>
</evidence>
<organism evidence="3 4">
    <name type="scientific">Nostoc paludosum FACHB-159</name>
    <dbReference type="NCBI Taxonomy" id="2692908"/>
    <lineage>
        <taxon>Bacteria</taxon>
        <taxon>Bacillati</taxon>
        <taxon>Cyanobacteriota</taxon>
        <taxon>Cyanophyceae</taxon>
        <taxon>Nostocales</taxon>
        <taxon>Nostocaceae</taxon>
        <taxon>Nostoc</taxon>
    </lineage>
</organism>
<sequence>MKKFMYWLMGEKAGRTIVGTWNWLWGMPVESGGKVAVAVAEESLQSMQESVQKLAEAVAIQEASYKTAKNKYETKVKELRTLEQQANIAQRSGNQEAARIAMTKAIQTEQILSKLEEMVNQAQTSVNASKDKLNRERMKLETYKADMQNMKDMSEVNEALATIAKVNNEFDIGSAKSDFEKAKSAVERRNLKTGALAEMSENPAEKLQAEIERMTLDDEVSRRLQMLSESSLEKQDSEF</sequence>